<evidence type="ECO:0000313" key="3">
    <source>
        <dbReference type="Proteomes" id="UP001596012"/>
    </source>
</evidence>
<dbReference type="Pfam" id="PF07883">
    <property type="entry name" value="Cupin_2"/>
    <property type="match status" value="1"/>
</dbReference>
<accession>A0ABV8YXM7</accession>
<evidence type="ECO:0000313" key="2">
    <source>
        <dbReference type="EMBL" id="MFC4468648.1"/>
    </source>
</evidence>
<reference evidence="3" key="1">
    <citation type="journal article" date="2019" name="Int. J. Syst. Evol. Microbiol.">
        <title>The Global Catalogue of Microorganisms (GCM) 10K type strain sequencing project: providing services to taxonomists for standard genome sequencing and annotation.</title>
        <authorList>
            <consortium name="The Broad Institute Genomics Platform"/>
            <consortium name="The Broad Institute Genome Sequencing Center for Infectious Disease"/>
            <person name="Wu L."/>
            <person name="Ma J."/>
        </authorList>
    </citation>
    <scope>NUCLEOTIDE SEQUENCE [LARGE SCALE GENOMIC DNA]</scope>
    <source>
        <strain evidence="3">DT43</strain>
    </source>
</reference>
<feature type="domain" description="Cupin type-2" evidence="1">
    <location>
        <begin position="40"/>
        <end position="98"/>
    </location>
</feature>
<sequence length="134" mass="14459">MKLIHGTTQHGVGSKTGSQFTGTVHAFLTMPATDGVTINTVNFQPGARTYWHVHEHGQILQVLAGSGYVATEQDGVRPLRAGDTVWCPPGERHWHGAAPDSYLTHTAISLGTTSWAEEVGPEQYTAPITDTHED</sequence>
<gene>
    <name evidence="2" type="ORF">ACFPH6_29655</name>
</gene>
<evidence type="ECO:0000259" key="1">
    <source>
        <dbReference type="Pfam" id="PF07883"/>
    </source>
</evidence>
<comment type="caution">
    <text evidence="2">The sequence shown here is derived from an EMBL/GenBank/DDBJ whole genome shotgun (WGS) entry which is preliminary data.</text>
</comment>
<protein>
    <submittedName>
        <fullName evidence="2">Cupin domain-containing protein</fullName>
    </submittedName>
</protein>
<dbReference type="RefSeq" id="WP_386346598.1">
    <property type="nucleotide sequence ID" value="NZ_JBHSFG010000052.1"/>
</dbReference>
<dbReference type="InterPro" id="IPR014710">
    <property type="entry name" value="RmlC-like_jellyroll"/>
</dbReference>
<dbReference type="InterPro" id="IPR013096">
    <property type="entry name" value="Cupin_2"/>
</dbReference>
<dbReference type="Gene3D" id="2.60.120.10">
    <property type="entry name" value="Jelly Rolls"/>
    <property type="match status" value="1"/>
</dbReference>
<dbReference type="PANTHER" id="PTHR43698">
    <property type="entry name" value="RIBD C-TERMINAL DOMAIN CONTAINING PROTEIN"/>
    <property type="match status" value="1"/>
</dbReference>
<dbReference type="InterPro" id="IPR047263">
    <property type="entry name" value="HNL-like_cupin"/>
</dbReference>
<dbReference type="PANTHER" id="PTHR43698:SF1">
    <property type="entry name" value="BLL4564 PROTEIN"/>
    <property type="match status" value="1"/>
</dbReference>
<dbReference type="EMBL" id="JBHSFG010000052">
    <property type="protein sequence ID" value="MFC4468648.1"/>
    <property type="molecule type" value="Genomic_DNA"/>
</dbReference>
<organism evidence="2 3">
    <name type="scientific">Streptomyces xiangluensis</name>
    <dbReference type="NCBI Taxonomy" id="2665720"/>
    <lineage>
        <taxon>Bacteria</taxon>
        <taxon>Bacillati</taxon>
        <taxon>Actinomycetota</taxon>
        <taxon>Actinomycetes</taxon>
        <taxon>Kitasatosporales</taxon>
        <taxon>Streptomycetaceae</taxon>
        <taxon>Streptomyces</taxon>
    </lineage>
</organism>
<keyword evidence="3" id="KW-1185">Reference proteome</keyword>
<dbReference type="InterPro" id="IPR011051">
    <property type="entry name" value="RmlC_Cupin_sf"/>
</dbReference>
<name>A0ABV8YXM7_9ACTN</name>
<dbReference type="Proteomes" id="UP001596012">
    <property type="component" value="Unassembled WGS sequence"/>
</dbReference>
<dbReference type="CDD" id="cd02233">
    <property type="entry name" value="cupin_HNL-like"/>
    <property type="match status" value="1"/>
</dbReference>
<dbReference type="SUPFAM" id="SSF51182">
    <property type="entry name" value="RmlC-like cupins"/>
    <property type="match status" value="1"/>
</dbReference>
<proteinExistence type="predicted"/>